<dbReference type="InterPro" id="IPR039512">
    <property type="entry name" value="RCHY1_zinc-ribbon"/>
</dbReference>
<dbReference type="Gramene" id="QL10p014814:mrna">
    <property type="protein sequence ID" value="QL10p014814:mrna"/>
    <property type="gene ID" value="QL10p014814"/>
</dbReference>
<keyword evidence="2" id="KW-0479">Metal-binding</keyword>
<dbReference type="GeneID" id="115963358"/>
<dbReference type="EMBL" id="LRBV02000010">
    <property type="status" value="NOT_ANNOTATED_CDS"/>
    <property type="molecule type" value="Genomic_DNA"/>
</dbReference>
<dbReference type="PROSITE" id="PS51266">
    <property type="entry name" value="ZF_CHY"/>
    <property type="match status" value="1"/>
</dbReference>
<dbReference type="Pfam" id="PF05495">
    <property type="entry name" value="zf-CHY"/>
    <property type="match status" value="1"/>
</dbReference>
<evidence type="ECO:0000256" key="6">
    <source>
        <dbReference type="SAM" id="MobiDB-lite"/>
    </source>
</evidence>
<accession>A0A7N2MPD9</accession>
<dbReference type="InterPro" id="IPR013083">
    <property type="entry name" value="Znf_RING/FYVE/PHD"/>
</dbReference>
<dbReference type="CDD" id="cd16464">
    <property type="entry name" value="RING-H2_Pirh2-like"/>
    <property type="match status" value="1"/>
</dbReference>
<dbReference type="InterPro" id="IPR037275">
    <property type="entry name" value="Znf_CTCHY_sf"/>
</dbReference>
<dbReference type="InterPro" id="IPR008913">
    <property type="entry name" value="Znf_CHY"/>
</dbReference>
<dbReference type="PANTHER" id="PTHR21319:SF39">
    <property type="entry name" value="ZINC FINGER PROTEIN"/>
    <property type="match status" value="1"/>
</dbReference>
<dbReference type="AlphaFoldDB" id="A0A7N2MPD9"/>
<keyword evidence="1" id="KW-0436">Ligase</keyword>
<dbReference type="SUPFAM" id="SSF161219">
    <property type="entry name" value="CHY zinc finger-like"/>
    <property type="match status" value="1"/>
</dbReference>
<dbReference type="SUPFAM" id="SSF161245">
    <property type="entry name" value="Zinc hairpin stack"/>
    <property type="match status" value="1"/>
</dbReference>
<dbReference type="GO" id="GO:0008270">
    <property type="term" value="F:zinc ion binding"/>
    <property type="evidence" value="ECO:0007669"/>
    <property type="project" value="UniProtKB-KW"/>
</dbReference>
<dbReference type="GO" id="GO:0016874">
    <property type="term" value="F:ligase activity"/>
    <property type="evidence" value="ECO:0007669"/>
    <property type="project" value="UniProtKB-KW"/>
</dbReference>
<dbReference type="Gene3D" id="1.20.120.520">
    <property type="entry name" value="nmb1532 protein domain like"/>
    <property type="match status" value="2"/>
</dbReference>
<keyword evidence="3 5" id="KW-0863">Zinc-finger</keyword>
<gene>
    <name evidence="10" type="primary">LOC115963358</name>
</gene>
<dbReference type="KEGG" id="qlo:115963358"/>
<feature type="domain" description="CTCHY-type" evidence="9">
    <location>
        <begin position="1083"/>
        <end position="1146"/>
    </location>
</feature>
<feature type="compositionally biased region" description="Polar residues" evidence="6">
    <location>
        <begin position="521"/>
        <end position="543"/>
    </location>
</feature>
<dbReference type="Pfam" id="PF13639">
    <property type="entry name" value="zf-RING_2"/>
    <property type="match status" value="1"/>
</dbReference>
<keyword evidence="11" id="KW-1185">Reference proteome</keyword>
<dbReference type="InterPro" id="IPR037274">
    <property type="entry name" value="Znf_CHY_sf"/>
</dbReference>
<evidence type="ECO:0008006" key="12">
    <source>
        <dbReference type="Google" id="ProtNLM"/>
    </source>
</evidence>
<dbReference type="GO" id="GO:0016567">
    <property type="term" value="P:protein ubiquitination"/>
    <property type="evidence" value="ECO:0007669"/>
    <property type="project" value="TreeGrafter"/>
</dbReference>
<reference evidence="10" key="2">
    <citation type="submission" date="2021-01" db="UniProtKB">
        <authorList>
            <consortium name="EnsemblPlants"/>
        </authorList>
    </citation>
    <scope>IDENTIFICATION</scope>
</reference>
<dbReference type="Proteomes" id="UP000594261">
    <property type="component" value="Chromosome 10"/>
</dbReference>
<dbReference type="SMART" id="SM00184">
    <property type="entry name" value="RING"/>
    <property type="match status" value="1"/>
</dbReference>
<evidence type="ECO:0000259" key="7">
    <source>
        <dbReference type="PROSITE" id="PS50089"/>
    </source>
</evidence>
<dbReference type="InterPro" id="IPR001841">
    <property type="entry name" value="Znf_RING"/>
</dbReference>
<feature type="domain" description="RING-type" evidence="7">
    <location>
        <begin position="1147"/>
        <end position="1189"/>
    </location>
</feature>
<dbReference type="PANTHER" id="PTHR21319">
    <property type="entry name" value="RING FINGER AND CHY ZINC FINGER DOMAIN-CONTAINING PROTEIN 1"/>
    <property type="match status" value="1"/>
</dbReference>
<dbReference type="OMA" id="ICHEDIF"/>
<dbReference type="FunFam" id="3.30.40.10:FF:000208">
    <property type="entry name" value="Zinc finger protein-related isoform 1"/>
    <property type="match status" value="1"/>
</dbReference>
<dbReference type="Pfam" id="PF01814">
    <property type="entry name" value="Hemerythrin"/>
    <property type="match status" value="1"/>
</dbReference>
<dbReference type="Gene3D" id="2.20.28.10">
    <property type="match status" value="1"/>
</dbReference>
<evidence type="ECO:0000259" key="8">
    <source>
        <dbReference type="PROSITE" id="PS51266"/>
    </source>
</evidence>
<dbReference type="GO" id="GO:0061630">
    <property type="term" value="F:ubiquitin protein ligase activity"/>
    <property type="evidence" value="ECO:0007669"/>
    <property type="project" value="TreeGrafter"/>
</dbReference>
<reference evidence="10 11" key="1">
    <citation type="journal article" date="2016" name="G3 (Bethesda)">
        <title>First Draft Assembly and Annotation of the Genome of a California Endemic Oak Quercus lobata Nee (Fagaceae).</title>
        <authorList>
            <person name="Sork V.L."/>
            <person name="Fitz-Gibbon S.T."/>
            <person name="Puiu D."/>
            <person name="Crepeau M."/>
            <person name="Gugger P.F."/>
            <person name="Sherman R."/>
            <person name="Stevens K."/>
            <person name="Langley C.H."/>
            <person name="Pellegrini M."/>
            <person name="Salzberg S.L."/>
        </authorList>
    </citation>
    <scope>NUCLEOTIDE SEQUENCE [LARGE SCALE GENOMIC DNA]</scope>
    <source>
        <strain evidence="10 11">cv. SW786</strain>
    </source>
</reference>
<evidence type="ECO:0000256" key="4">
    <source>
        <dbReference type="ARBA" id="ARBA00022833"/>
    </source>
</evidence>
<name>A0A7N2MPD9_QUELO</name>
<feature type="region of interest" description="Disordered" evidence="6">
    <location>
        <begin position="521"/>
        <end position="554"/>
    </location>
</feature>
<evidence type="ECO:0000313" key="10">
    <source>
        <dbReference type="EnsemblPlants" id="QL10p014814:mrna"/>
    </source>
</evidence>
<dbReference type="CDD" id="cd12108">
    <property type="entry name" value="Hr-like"/>
    <property type="match status" value="2"/>
</dbReference>
<evidence type="ECO:0000256" key="2">
    <source>
        <dbReference type="ARBA" id="ARBA00022723"/>
    </source>
</evidence>
<dbReference type="GO" id="GO:0006879">
    <property type="term" value="P:intracellular iron ion homeostasis"/>
    <property type="evidence" value="ECO:0007669"/>
    <property type="project" value="UniProtKB-ARBA"/>
</dbReference>
<dbReference type="SUPFAM" id="SSF57850">
    <property type="entry name" value="RING/U-box"/>
    <property type="match status" value="1"/>
</dbReference>
<proteinExistence type="predicted"/>
<dbReference type="PROSITE" id="PS50089">
    <property type="entry name" value="ZF_RING_2"/>
    <property type="match status" value="1"/>
</dbReference>
<evidence type="ECO:0000256" key="5">
    <source>
        <dbReference type="PROSITE-ProRule" id="PRU00601"/>
    </source>
</evidence>
<dbReference type="InterPro" id="IPR012312">
    <property type="entry name" value="Hemerythrin-like"/>
</dbReference>
<dbReference type="RefSeq" id="XP_030938185.1">
    <property type="nucleotide sequence ID" value="XM_031082325.1"/>
</dbReference>
<sequence length="1253" mass="144105">MAGDGDDDDAAIFPLAESLAGVSLSHAPILFFVCFHKALRAELSQLRRLAVAESESESESSHRCDVVVELRRRFEFLKLVCKYHSAAEDEIIFLALDVHVKNVACTYSLEHESVDGLFDSIFHCLDLLLEENNNISNQFQELVCCICTIQTSTCQHMLKEEEQVFPLLMQQFSSKEQGSLVWQFICSVPLMLIEEFLPWMISFLSPEEQEEVTLCIKDIVPREKSLQEVVISWLGNNNQPSSKAYTRIGEGAQCPDAFKMLLGENWNWIKACSQTDVGHNPIDCLNLWHGAIGKDLKEILEELYQIRSSSSFSNLDSIVIRLTFLVDVLSFYSNAQKKFFYPMLNQLANGCLSPSDEQFPNGSYIEGLQLLLHHNVQNGIPLCKFLDKLCRDLESFMLGVSKQFAFQETKVIPIIRKNCSHEMQQRLLYMSLIMMPLGLLKCMITWISAHLSEDESRSTLHKIKQGYCFVNKSYESVLCEWFQIGYSGKTSAEKLQEDFQNIFKSRCSFLAEKIKEASGSSSLHSNKQLPEGSSSRPTELNSANKDRNFSISSSSSHTTEQYEISYSSGINIHIFFPGGIAMVHPFPKFPGDKSCSSSFIDEPKPTDFIFFFHKALKKDLDYLVFGSAQLTENVGLLMDFRRRFHLIRSLFQIHSDAEDKVAFPALEAMGKVQNISHSYTIDHKLEIEHFSRISLILDKMYELHFSISGVDSKIQDQEMVKHHKLCRKLYDTCRSVHKLIANHIHREEVELWSLFRESLSFEEQEKIIGRMLGRIRAEILQDVIPWLMESLTAEEQHAMMYLWRKATKNTMFDEWLGEWWEGCDKTKMSEESNISPLSTADRIEIISAYLSKEVLDEEKGRTVPEKISDFPQKDHADANVEPLRNFNEDDKEKVLNRDKNKCSEFTGLFRDKDKKKCNEVEGVIDQIDKSGQLFQVPKNSAHCERLLTMSQEDLDAAIRKVYRDSSLDSQKKSYIIQFLQMSRWILKQQISHTVSSDGKDIPGQNPSYVDPLKLTFGCNHYMRNCKLFASCCNKLYTCRRCHDEVADHSMDRKSITKMMCMKCLQIQPIGLTCSTVSCNNFSMARYYCKICKIFEDQREIYHCPYCNLCRIGKGLGIDYFHCMNCNACMSRSLSVHICREKCFMDNCPICHEYIFTSSSPIKALPCGHLMHSTCFKDYTYSHYTCPICSKSLGDMQVYFNMLDAFLAEEQIPDEYAGKTQVILCNDCEKRGEATFHWLYHKCSYCGSYNTRLL</sequence>
<dbReference type="EnsemblPlants" id="QL10p014814:mrna">
    <property type="protein sequence ID" value="QL10p014814:mrna"/>
    <property type="gene ID" value="QL10p014814"/>
</dbReference>
<evidence type="ECO:0000313" key="11">
    <source>
        <dbReference type="Proteomes" id="UP000594261"/>
    </source>
</evidence>
<organism evidence="10 11">
    <name type="scientific">Quercus lobata</name>
    <name type="common">Valley oak</name>
    <dbReference type="NCBI Taxonomy" id="97700"/>
    <lineage>
        <taxon>Eukaryota</taxon>
        <taxon>Viridiplantae</taxon>
        <taxon>Streptophyta</taxon>
        <taxon>Embryophyta</taxon>
        <taxon>Tracheophyta</taxon>
        <taxon>Spermatophyta</taxon>
        <taxon>Magnoliopsida</taxon>
        <taxon>eudicotyledons</taxon>
        <taxon>Gunneridae</taxon>
        <taxon>Pentapetalae</taxon>
        <taxon>rosids</taxon>
        <taxon>fabids</taxon>
        <taxon>Fagales</taxon>
        <taxon>Fagaceae</taxon>
        <taxon>Quercus</taxon>
    </lineage>
</organism>
<evidence type="ECO:0000259" key="9">
    <source>
        <dbReference type="PROSITE" id="PS51270"/>
    </source>
</evidence>
<dbReference type="Pfam" id="PF14599">
    <property type="entry name" value="zinc_ribbon_6"/>
    <property type="match status" value="1"/>
</dbReference>
<dbReference type="GO" id="GO:0005634">
    <property type="term" value="C:nucleus"/>
    <property type="evidence" value="ECO:0007669"/>
    <property type="project" value="TreeGrafter"/>
</dbReference>
<dbReference type="InParanoid" id="A0A7N2MPD9"/>
<feature type="domain" description="CHY-type" evidence="8">
    <location>
        <begin position="1011"/>
        <end position="1080"/>
    </location>
</feature>
<keyword evidence="4" id="KW-0862">Zinc</keyword>
<evidence type="ECO:0000256" key="3">
    <source>
        <dbReference type="ARBA" id="ARBA00022771"/>
    </source>
</evidence>
<protein>
    <recommendedName>
        <fullName evidence="12">Zinc finger protein</fullName>
    </recommendedName>
</protein>
<dbReference type="Gene3D" id="3.30.40.10">
    <property type="entry name" value="Zinc/RING finger domain, C3HC4 (zinc finger)"/>
    <property type="match status" value="1"/>
</dbReference>
<evidence type="ECO:0000256" key="1">
    <source>
        <dbReference type="ARBA" id="ARBA00022598"/>
    </source>
</evidence>
<dbReference type="PROSITE" id="PS51270">
    <property type="entry name" value="ZF_CTCHY"/>
    <property type="match status" value="1"/>
</dbReference>
<dbReference type="OrthoDB" id="411372at2759"/>
<dbReference type="FunCoup" id="A0A7N2MPD9">
    <property type="interactions" value="4"/>
</dbReference>
<dbReference type="GO" id="GO:0006511">
    <property type="term" value="P:ubiquitin-dependent protein catabolic process"/>
    <property type="evidence" value="ECO:0007669"/>
    <property type="project" value="TreeGrafter"/>
</dbReference>
<dbReference type="InterPro" id="IPR017921">
    <property type="entry name" value="Znf_CTCHY"/>
</dbReference>